<dbReference type="InterPro" id="IPR016024">
    <property type="entry name" value="ARM-type_fold"/>
</dbReference>
<feature type="region of interest" description="Disordered" evidence="1">
    <location>
        <begin position="4518"/>
        <end position="4563"/>
    </location>
</feature>
<feature type="compositionally biased region" description="Polar residues" evidence="1">
    <location>
        <begin position="1162"/>
        <end position="1188"/>
    </location>
</feature>
<sequence length="4922" mass="537780">MTTIKPGELVVSTLLRQFVSLSKLKIERALEEDNENNLMKSMHLSDDAAFEQLLESFYMSAEFALPSLLKALIQWYQSQHSSGTNYEAHRGRNFSATEKENEMIASCHDGIGTKDNQRLGGNVPSTSYTPSKSDKTSQSVTENTCTSKSMYMVSSEMRVFAERRDLAIDIVFCQVLLSLLRQLSYHPGHNHLIEMILDQSFRRFKYREDLQPQNSENVNLVADLYAEIVGVLSQSRFALVRSRFTRHLNELRAKENNPNVKPSIVSLIMGMKFFRVKMHPIEDFVNCFTFLQELGQYFLEVKEPEIKHVLSDLFVEILLPVAAVARQEVNIPALKNFVENLYPTSLELASKKKHIPALFPLVTCLLCVGTKSFFLNNWANFMTICLSHLKNRTPKVALVSLQSLSCLLWVYIVRIRGEKHSETQSKLHHIVNSLFPKNQKFVVPKDAPINIFVRIIQFIAHEKLEFAVKEIIIDRLGVNGLQKTLFMPERMNIGLCAFLLIAYGLQQKAGAPPMPQQCIGGATSGVTGGGATGGCGGIRQTVIKRSFLGTNLNDALGHNLGIQNYLAPVRRAFESILRQLDTQVCRVMILPKQEVSQKEVEELMTTERKPKLDLLKTCVACIPRLLPNDMGQPELLELLAKVCLHVDEDLRKMAQQAMANLIVELPAFRVKTIQVFIQFIQKNVSDTSPQKLDGCLKTLFHLLNNWKLALQKDGAVSPSFSDKSALYEAEGFALVMLCHCRSITRRLAVHILRKCRALIRLINAATAAGDIPVSALAVDSGGGEELCCIDVLDRLVPQLLERVLPLIPVHERSALSSNSSVHVDFSVLTERCSPVWLGGSTPMTSYPAVVMPTNFVSNQYSSLMPMNDLDRGQVKDVSEQVTRRAQFSMYPADTRVDAGEPSNNNNVSSNNNNNNIKDSIGDVHKSMTSSLYDRTMSPMQRDNRRVDHQSVAHAAATFPHSGTPGLFRRACQNQPHHPHHPVQHAQQAYIVQPVPERVILNDVWATCLFIAFSPENLVTACPMAIKYAWSVLYHRLSQLFPVIDPSAQIVENRASSILRSSSKKPTMEREQFFPLWHNYAVLGCCIAPNSTGSRLSASRIAHYQTGSPTEIGAGATSAGTRLGMRYSTPSYVLNPDPSEPCGGPPRSSLASSSTASASASSINSETKCSSSAPGNTATSTLPNSSSPTGVKETARDLVRLLVPLLRCEQTEIRDSAIGGLGRINPLAFRDVLDELLPLLKESVDRKQENVRRRRRRDGLRASLIRVLALMSQNGVFAYPESNCLTGQGCLISQLSDYLDGMRIYFESVADQANNPTCPTFFGSGMGTNVSGSSNMTVVSPQSGSTGPGTNSVLGPGNVTIGGGGGGSSGIVAATGMAAASGVGMGSSASAIAASTAAVLVTAATNPVLTEAHLLVEMRLHLCVFLFEMIRQLPKDKRTQLLPTAMRHQMFLLISRWSGYHDHVMGLCPESDTSHLRVTMGQTSSVGVGSSQSSETYGPTGHNLDPGSDSLVQVGASPTSSAISSSANVITEPTSSAVASNTGSASVCGMVSATDQAPTSMHSVPIQDSWELRLWTDLMWLANQAMAALACCGPIYDPHALFADHVTDQSTSSSSGCEFSSSGTNPNPGYILRWVSGLLTSRDAVLSSSPWLWHCPVVDAGLCHVNLSHIGTAGYGFFNGASILTGGTGRERRLDSLLRQLGEETLTLLLDLNQASHLLLNWTIDQCYTSANVALANACFFVICRVLGNISDFPCDFIPLLTLAMVYLDHPQKSLSDRAAHLLRVIYYRFVIKPGLLVHDHVHLNEDASNPCTWDDDPSISPQSERDTFSALCAETKISLQLWQSILRWSPTEVVRQFAAQHPDFTLPIISEITRRMGTDRNVLSVPLLRLLLPWIINVELIDLIGDPEDGTNGNNKTVRYPGLFGFGTRDDSDGEPNACHQRRSIRQRQIIHCTDRSGGRTFGHCRLGDDDVDRDAGLADHEGDDDEEEDEERCLIADSHAASDSDHSEEETEDDDTAFLPNYFAPKTTGYHSMERHPSWGATRHRCTCPRVEDAPVDSDGLDSDTNNEMDFSAGPLGSSCRRPKAGTVPLIGPHGEADLKHGVRPRWMTDSVRKPHEDSLRATCEADFWSTVPPTLRTNGWGSKQATEFVLNNLFYLTLHLAECPSATDCLKQVWITLTRHRPSNLRVILRYLIVVTSVAPATLLSHAKRLVTYVAYEQPESVLEELVVELQTIDGIGLTVERTTKLPFFRVTTSASRARDVIEPSTEMTTMTTLVKSPLAADDNHSPNADHLPETDRSPKSIQAVLKAVQRESAHAIDPELVAIDLAAAENARALKPERKFGRNRASALPFFHSKRHVIEEVGDGLSRLTKRRPKSATSHPSPSSESTACPPTNLIDPVVTMPPCATISTVVTEHQLNVDQSEDRMSGGSVPNQTTCVQQVVPDADDGVELDVDSPYAIADGARRDLRNLSEFTPEDKYATLRAKDFARLLFTSGESKDQASSIGGGSETELLPDEPDPRQIIRRGTLPSTEDSRERYYQGGAARCNVCRIVEKSDTCASDPLGRGSTRPRLPRRCKIKTRSQPRGHARTPLHTVSLPPNIASLAPLPLPLPSGVPSLPSLWLTSMCDRPSTSSGSSQRSTARQIIGKTQSGPGATTSMDAIPIGKARSQPLSMPADGGYQAPLGKWLTEPLVIGGSVVFTGSWPLAGARSPLVLLLAGGLTQCTSVHLDWDAHLPFLLLCVLLGMDHCRALVQEECKQLLVSLLNLACPEQDALRILRFELEAMFLATAYPSSSSTSSRRPNYRLTVDGGPYRERFDLFAKLPPTFTMWGIASQQPPPPVQPTPLISQHKLLSDNFSSQLIPPKKPERRLFSPTVATRELLGTHLLCRDASPPPYGVACTSQTTAVQSPQYGTQWTGSTFSLISTATLIPGREECTQTEIRHPLIDLDERSNESSKNLSGRHNSPDASVGNLTKSYAQRTKPIRAARSSRTVYKDIADPVTHSAMERKPSVDPKPLLDAIGELRKMLLFSSGQALWTWEDFNLQRFQYTTAQNLIRSSCDPAVPTNNSDNLSARNNQGFLEVDQVGSTVPRVSVEDLVLIVARVLALSYSDCLEDAENCLRCHHGPPHRHSVSHNRLGTTHRSASAPTNNHCMVARLSQCALTMGLSCPNRHYASRSLQIFRVLGAHLDPKSLSKLVARLGETIADANEELQGYVAELFLTAEAAIRHLQTKSDCLPELATIQTQNGHPRTAPTSPHCIGRRMNVDSSHAALVMVSDRRRQQQRHSTSTGLTTNSNSCTRPSGDLSPRLPPQIVDDAGSANESGDSIRPTKSTHMEPCSTKPNNVCRLTVDEQMDLVCGIFWTAVFLLESNFEHEYLAGVRLLSHLVPSVIGTMPATTNTASQTRAAQSSPSLCTRAQKMLNQMHFSPPFPGLLSLTIKGCSSTQLVDPACRLLVSLIPFLNSPLVVPCGRHSQQLAQMSFPIALLTLMPLLLTAWDEDPTTLSATFPEPTCTDLQQQSSVLQGGFLGRDVCCPTNATTVPRALGSWTMMATMPRSASASASITTGPSQAQALRLGRADSIGTGMLNALGAVGSGWNLNNCGANNFPRTMLPTPLRPKNPICIQAADALAQTALQLDSIRLNNLALILRLYANGAFSKDVDQWARCVVCYLLEGYSQYTSHLLHHLTTLITTGPPCLQMPLLKVAHLLLEQVDLANVDLGYTLQNFITTVTGQFLGTVCWPEITRILQVIVSRSAVLTTVSPPSAYTLAGLDPSGSGRVLDLTAAAAAVAVPLPESEPPRLELAGPVVDCQFNMLSEAPLLAPRFALTNAGGNNGVSSVGNNLCDLEQSGTAVDSLTTGPFVRRSEPMKMVDSDLAELFANAASSWNKTGACQAHVRERLYRLIGCYGLPAEHRISVPRSPSISALRIGTCIRPRHVIFSQSTETLDPQLSVHSSSETTSMVDVSNSDDIHLDETSSMEQAAVFRDLDTYLDAQLMNINFLGVPDCRLASTSDDEPRRPWGVRGQSITCHTDFTEDSIIEQVTDLLPTMRIPLEQSTIRANVSPPRSMRKRNIHTHLRAVATNGSIETGCENAVDWTEPALSCTDPKQELAESVHSRSLLVGQPTLQFTPIHHRHTGPGQLDIEAEDDDEEEEGFKQTEVCPRATHTSCDTSLEAADGFDGVAANCRPSLMTVSLHDSVPPAHKTRRGRTSSGTNLLLAHTRLSPPDANTIIESSSKTPIKRPISHSPTCSQCSMASDPMELISQSFTSVQSPSTCTGGQFSGPSAPHVSSNQSDPPPFPDTEAVRPLSPSSPDSAGKYGRIVKRPDTLIPFQTSMNILSTSQQRPALVRARGPIYARSGKLPARFASPSSASSRVEMNSQLAPHRSLSTSNLTLLSSRRKIEVIGSPESMKANAISVRLLCTGSGPVPTGRLQSPVLKFHKNFTSKRQSLSAEDLPWLIRQPKVSFLIPTSGPEISDTDAFVNQNDSVSIPKSPTLPSSQSTARKDCGSFLHFSPTDSLSENKPPCSPPSLTRLGLARSSHSLPESADSRNQLATTTQRGPASITPVVYHKLMTRTSLFSSVTYPWTEMVAVERMWLNKLKKVTSDEAIDQVTPVLSGLPTVFTALAIRCQNGVRAALNASGFSWDEASETARLTSVSELLTTTVRPPYLFYPTKSAELTEREKSTIQSSMVALLESYEETVSAINHLAKLAFDRDSTLVQRGCINVLFKLVSFLQTTHTTAEQLYRACPPERIARELSERLQNALDRLAPSMAHYNNGRSSNSDNFDGETRLPSAPYRTEFISRFVDQMDTLLRELPELTEVGDPEPLPKQLAVRFFGVIDLYNSRHTSDSGRLLTIDCVLGIFSLYVSEYFAHATNSEPDPTVVYLLLPSIGLGRTGSPSLLEQCSYLKHQLDTLS</sequence>
<evidence type="ECO:0000259" key="3">
    <source>
        <dbReference type="Pfam" id="PF14225"/>
    </source>
</evidence>
<feature type="region of interest" description="Disordered" evidence="1">
    <location>
        <begin position="3279"/>
        <end position="3340"/>
    </location>
</feature>
<reference evidence="4" key="1">
    <citation type="submission" date="2019-03" db="EMBL/GenBank/DDBJ databases">
        <title>Improved annotation for the trematode Fasciola hepatica.</title>
        <authorList>
            <person name="Choi Y.-J."/>
            <person name="Martin J."/>
            <person name="Mitreva M."/>
        </authorList>
    </citation>
    <scope>NUCLEOTIDE SEQUENCE [LARGE SCALE GENOMIC DNA]</scope>
</reference>
<organism evidence="4 5">
    <name type="scientific">Fasciola hepatica</name>
    <name type="common">Liver fluke</name>
    <dbReference type="NCBI Taxonomy" id="6192"/>
    <lineage>
        <taxon>Eukaryota</taxon>
        <taxon>Metazoa</taxon>
        <taxon>Spiralia</taxon>
        <taxon>Lophotrochozoa</taxon>
        <taxon>Platyhelminthes</taxon>
        <taxon>Trematoda</taxon>
        <taxon>Digenea</taxon>
        <taxon>Plagiorchiida</taxon>
        <taxon>Echinostomata</taxon>
        <taxon>Echinostomatoidea</taxon>
        <taxon>Fasciolidae</taxon>
        <taxon>Fasciola</taxon>
    </lineage>
</organism>
<feature type="region of interest" description="Disordered" evidence="1">
    <location>
        <begin position="1133"/>
        <end position="1190"/>
    </location>
</feature>
<feature type="compositionally biased region" description="Low complexity" evidence="1">
    <location>
        <begin position="3287"/>
        <end position="3302"/>
    </location>
</feature>
<dbReference type="EMBL" id="JXXN02001842">
    <property type="protein sequence ID" value="THD23968.1"/>
    <property type="molecule type" value="Genomic_DNA"/>
</dbReference>
<gene>
    <name evidence="4" type="ORF">D915_005440</name>
</gene>
<comment type="caution">
    <text evidence="4">The sequence shown here is derived from an EMBL/GenBank/DDBJ whole genome shotgun (WGS) entry which is preliminary data.</text>
</comment>
<accession>A0A4E0RSF5</accession>
<feature type="region of interest" description="Disordered" evidence="1">
    <location>
        <begin position="1483"/>
        <end position="1507"/>
    </location>
</feature>
<dbReference type="InterPro" id="IPR025614">
    <property type="entry name" value="Cell_morpho_N"/>
</dbReference>
<dbReference type="GO" id="GO:0000902">
    <property type="term" value="P:cell morphogenesis"/>
    <property type="evidence" value="ECO:0007669"/>
    <property type="project" value="InterPro"/>
</dbReference>
<feature type="compositionally biased region" description="Polar residues" evidence="1">
    <location>
        <begin position="3323"/>
        <end position="3335"/>
    </location>
</feature>
<feature type="compositionally biased region" description="Low complexity" evidence="1">
    <location>
        <begin position="902"/>
        <end position="915"/>
    </location>
</feature>
<feature type="region of interest" description="Disordered" evidence="1">
    <location>
        <begin position="1999"/>
        <end position="2019"/>
    </location>
</feature>
<dbReference type="GO" id="GO:0005938">
    <property type="term" value="C:cell cortex"/>
    <property type="evidence" value="ECO:0007669"/>
    <property type="project" value="TreeGrafter"/>
</dbReference>
<feature type="region of interest" description="Disordered" evidence="1">
    <location>
        <begin position="2945"/>
        <end position="2991"/>
    </location>
</feature>
<dbReference type="Pfam" id="PF14225">
    <property type="entry name" value="MOR2-PAG1_C"/>
    <property type="match status" value="2"/>
</dbReference>
<dbReference type="Proteomes" id="UP000230066">
    <property type="component" value="Unassembled WGS sequence"/>
</dbReference>
<feature type="compositionally biased region" description="Polar residues" evidence="1">
    <location>
        <begin position="4266"/>
        <end position="4297"/>
    </location>
</feature>
<feature type="compositionally biased region" description="Low complexity" evidence="1">
    <location>
        <begin position="1147"/>
        <end position="1161"/>
    </location>
</feature>
<protein>
    <submittedName>
        <fullName evidence="4">Protein furry</fullName>
    </submittedName>
</protein>
<feature type="compositionally biased region" description="Acidic residues" evidence="1">
    <location>
        <begin position="2007"/>
        <end position="2017"/>
    </location>
</feature>
<dbReference type="Pfam" id="PF14222">
    <property type="entry name" value="MOR2-PAG1_N"/>
    <property type="match status" value="1"/>
</dbReference>
<feature type="compositionally biased region" description="Polar residues" evidence="1">
    <location>
        <begin position="2649"/>
        <end position="2660"/>
    </location>
</feature>
<evidence type="ECO:0000259" key="2">
    <source>
        <dbReference type="Pfam" id="PF14222"/>
    </source>
</evidence>
<feature type="region of interest" description="Disordered" evidence="1">
    <location>
        <begin position="4229"/>
        <end position="4323"/>
    </location>
</feature>
<dbReference type="InterPro" id="IPR039867">
    <property type="entry name" value="Furry/Tao3/Mor2"/>
</dbReference>
<dbReference type="PANTHER" id="PTHR12295">
    <property type="entry name" value="FURRY-RELATED"/>
    <property type="match status" value="1"/>
</dbReference>
<dbReference type="GO" id="GO:0030427">
    <property type="term" value="C:site of polarized growth"/>
    <property type="evidence" value="ECO:0007669"/>
    <property type="project" value="TreeGrafter"/>
</dbReference>
<proteinExistence type="predicted"/>
<feature type="domain" description="Cell morphogenesis protein N-terminal" evidence="2">
    <location>
        <begin position="162"/>
        <end position="707"/>
    </location>
</feature>
<dbReference type="SUPFAM" id="SSF48371">
    <property type="entry name" value="ARM repeat"/>
    <property type="match status" value="1"/>
</dbReference>
<keyword evidence="5" id="KW-1185">Reference proteome</keyword>
<feature type="compositionally biased region" description="Polar residues" evidence="1">
    <location>
        <begin position="4249"/>
        <end position="4258"/>
    </location>
</feature>
<feature type="region of interest" description="Disordered" evidence="1">
    <location>
        <begin position="109"/>
        <end position="141"/>
    </location>
</feature>
<feature type="compositionally biased region" description="Low complexity" evidence="1">
    <location>
        <begin position="2633"/>
        <end position="2646"/>
    </location>
</feature>
<name>A0A4E0RSF5_FASHE</name>
<feature type="compositionally biased region" description="Low complexity" evidence="1">
    <location>
        <begin position="1483"/>
        <end position="1493"/>
    </location>
</feature>
<feature type="region of interest" description="Disordered" evidence="1">
    <location>
        <begin position="2366"/>
        <end position="2396"/>
    </location>
</feature>
<feature type="compositionally biased region" description="Basic and acidic residues" evidence="1">
    <location>
        <begin position="2945"/>
        <end position="2956"/>
    </location>
</feature>
<feature type="compositionally biased region" description="Polar residues" evidence="1">
    <location>
        <begin position="4543"/>
        <end position="4563"/>
    </location>
</feature>
<feature type="region of interest" description="Disordered" evidence="1">
    <location>
        <begin position="886"/>
        <end position="921"/>
    </location>
</feature>
<feature type="region of interest" description="Disordered" evidence="1">
    <location>
        <begin position="2631"/>
        <end position="2660"/>
    </location>
</feature>
<feature type="compositionally biased region" description="Polar residues" evidence="1">
    <location>
        <begin position="2957"/>
        <end position="2981"/>
    </location>
</feature>
<feature type="domain" description="Cell morphogenesis protein C-terminal" evidence="3">
    <location>
        <begin position="3608"/>
        <end position="3757"/>
    </location>
</feature>
<feature type="domain" description="Cell morphogenesis protein C-terminal" evidence="3">
    <location>
        <begin position="3363"/>
        <end position="3503"/>
    </location>
</feature>
<evidence type="ECO:0000313" key="4">
    <source>
        <dbReference type="EMBL" id="THD23968.1"/>
    </source>
</evidence>
<feature type="compositionally biased region" description="Polar residues" evidence="1">
    <location>
        <begin position="123"/>
        <end position="141"/>
    </location>
</feature>
<feature type="region of interest" description="Disordered" evidence="1">
    <location>
        <begin position="2498"/>
        <end position="2538"/>
    </location>
</feature>
<evidence type="ECO:0000313" key="5">
    <source>
        <dbReference type="Proteomes" id="UP000230066"/>
    </source>
</evidence>
<feature type="compositionally biased region" description="Low complexity" evidence="1">
    <location>
        <begin position="2378"/>
        <end position="2391"/>
    </location>
</feature>
<dbReference type="InterPro" id="IPR025481">
    <property type="entry name" value="Cell_Morphogen_C"/>
</dbReference>
<dbReference type="PANTHER" id="PTHR12295:SF30">
    <property type="entry name" value="PROTEIN FURRY"/>
    <property type="match status" value="1"/>
</dbReference>
<dbReference type="GO" id="GO:0031175">
    <property type="term" value="P:neuron projection development"/>
    <property type="evidence" value="ECO:0007669"/>
    <property type="project" value="TreeGrafter"/>
</dbReference>
<evidence type="ECO:0000256" key="1">
    <source>
        <dbReference type="SAM" id="MobiDB-lite"/>
    </source>
</evidence>